<evidence type="ECO:0000256" key="7">
    <source>
        <dbReference type="ARBA" id="ARBA00022884"/>
    </source>
</evidence>
<dbReference type="InterPro" id="IPR041532">
    <property type="entry name" value="RlmI-like_PUA"/>
</dbReference>
<dbReference type="RefSeq" id="WP_301189970.1">
    <property type="nucleotide sequence ID" value="NZ_JAPDPJ010000013.1"/>
</dbReference>
<keyword evidence="4 10" id="KW-0489">Methyltransferase</keyword>
<dbReference type="GO" id="GO:0008168">
    <property type="term" value="F:methyltransferase activity"/>
    <property type="evidence" value="ECO:0007669"/>
    <property type="project" value="UniProtKB-KW"/>
</dbReference>
<dbReference type="InterPro" id="IPR019614">
    <property type="entry name" value="SAM-dep_methyl-trfase"/>
</dbReference>
<dbReference type="EMBL" id="JAPDPJ010000013">
    <property type="protein sequence ID" value="MCW3786406.1"/>
    <property type="molecule type" value="Genomic_DNA"/>
</dbReference>
<evidence type="ECO:0000256" key="6">
    <source>
        <dbReference type="ARBA" id="ARBA00022691"/>
    </source>
</evidence>
<name>A0AAE3SEP7_9BACT</name>
<dbReference type="SMART" id="SM00359">
    <property type="entry name" value="PUA"/>
    <property type="match status" value="1"/>
</dbReference>
<dbReference type="CDD" id="cd02440">
    <property type="entry name" value="AdoMet_MTases"/>
    <property type="match status" value="1"/>
</dbReference>
<dbReference type="PROSITE" id="PS50890">
    <property type="entry name" value="PUA"/>
    <property type="match status" value="1"/>
</dbReference>
<comment type="caution">
    <text evidence="10">The sequence shown here is derived from an EMBL/GenBank/DDBJ whole genome shotgun (WGS) entry which is preliminary data.</text>
</comment>
<protein>
    <submittedName>
        <fullName evidence="10">Class I SAM-dependent rRNA methyltransferase</fullName>
    </submittedName>
</protein>
<organism evidence="10 11">
    <name type="scientific">Plebeiibacterium sediminum</name>
    <dbReference type="NCBI Taxonomy" id="2992112"/>
    <lineage>
        <taxon>Bacteria</taxon>
        <taxon>Pseudomonadati</taxon>
        <taxon>Bacteroidota</taxon>
        <taxon>Bacteroidia</taxon>
        <taxon>Marinilabiliales</taxon>
        <taxon>Marinilabiliaceae</taxon>
        <taxon>Plebeiibacterium</taxon>
    </lineage>
</organism>
<dbReference type="Gene3D" id="3.30.750.80">
    <property type="entry name" value="RNA methyltransferase domain (HRMD) like"/>
    <property type="match status" value="1"/>
</dbReference>
<evidence type="ECO:0000256" key="4">
    <source>
        <dbReference type="ARBA" id="ARBA00022603"/>
    </source>
</evidence>
<keyword evidence="2" id="KW-0963">Cytoplasm</keyword>
<keyword evidence="11" id="KW-1185">Reference proteome</keyword>
<dbReference type="GO" id="GO:0005737">
    <property type="term" value="C:cytoplasm"/>
    <property type="evidence" value="ECO:0007669"/>
    <property type="project" value="UniProtKB-SubCell"/>
</dbReference>
<comment type="similarity">
    <text evidence="8">Belongs to the methyltransferase superfamily. RlmI family.</text>
</comment>
<dbReference type="Pfam" id="PF10672">
    <property type="entry name" value="Methyltrans_SAM"/>
    <property type="match status" value="1"/>
</dbReference>
<evidence type="ECO:0000256" key="1">
    <source>
        <dbReference type="ARBA" id="ARBA00004496"/>
    </source>
</evidence>
<dbReference type="SUPFAM" id="SSF88697">
    <property type="entry name" value="PUA domain-like"/>
    <property type="match status" value="1"/>
</dbReference>
<dbReference type="InterPro" id="IPR036974">
    <property type="entry name" value="PUA_sf"/>
</dbReference>
<proteinExistence type="inferred from homology"/>
<dbReference type="InterPro" id="IPR029063">
    <property type="entry name" value="SAM-dependent_MTases_sf"/>
</dbReference>
<evidence type="ECO:0000256" key="8">
    <source>
        <dbReference type="ARBA" id="ARBA00038091"/>
    </source>
</evidence>
<dbReference type="GO" id="GO:0003723">
    <property type="term" value="F:RNA binding"/>
    <property type="evidence" value="ECO:0007669"/>
    <property type="project" value="UniProtKB-KW"/>
</dbReference>
<dbReference type="InterPro" id="IPR002478">
    <property type="entry name" value="PUA"/>
</dbReference>
<dbReference type="InterPro" id="IPR015947">
    <property type="entry name" value="PUA-like_sf"/>
</dbReference>
<dbReference type="PANTHER" id="PTHR42873:SF1">
    <property type="entry name" value="S-ADENOSYLMETHIONINE-DEPENDENT METHYLTRANSFERASE DOMAIN-CONTAINING PROTEIN"/>
    <property type="match status" value="1"/>
</dbReference>
<sequence>MSYIKVVLKSGKDQSLRRFHPWVFSGAIKKMYGEPAEGDIVSVFDNKNEFLGLGHYQIGSIAVRIVSFTEVEVNDQFWEDKIRKAYQLRVDQGLVDDETTNAYRLVHAEGDNMPGLIIDMYDDTAVVQMHSVGMFLIKDTIDEILKKIFGDQLKAIYNKSESTIPYKAKVNPENGYTFGKSETRIALENGLKFRVDWEKGQKTGFFVDQRDNRALLEKYSKGKSVLNMFCYTGGFSFYAMRGGAKLVHSVDSSERAIELTKENVELNYPGDERHDAFAVDAFKYLDDIKDQYDLIILDPPAFAKHNNVLNNALQGYKRLNAKAFEQIKPGGIIFTFSCSQVVSKDAFRKTVFSAAAKSGRNVRILNQLTQPADHPVNIYHPEGEYLKGLVLYVE</sequence>
<dbReference type="PANTHER" id="PTHR42873">
    <property type="entry name" value="RIBOSOMAL RNA LARGE SUBUNIT METHYLTRANSFERASE"/>
    <property type="match status" value="1"/>
</dbReference>
<keyword evidence="7" id="KW-0694">RNA-binding</keyword>
<evidence type="ECO:0000313" key="10">
    <source>
        <dbReference type="EMBL" id="MCW3786406.1"/>
    </source>
</evidence>
<dbReference type="Gene3D" id="2.30.130.10">
    <property type="entry name" value="PUA domain"/>
    <property type="match status" value="1"/>
</dbReference>
<comment type="subcellular location">
    <subcellularLocation>
        <location evidence="1">Cytoplasm</location>
    </subcellularLocation>
</comment>
<dbReference type="CDD" id="cd11572">
    <property type="entry name" value="RlmI_M_like"/>
    <property type="match status" value="1"/>
</dbReference>
<evidence type="ECO:0000256" key="5">
    <source>
        <dbReference type="ARBA" id="ARBA00022679"/>
    </source>
</evidence>
<dbReference type="GO" id="GO:0006364">
    <property type="term" value="P:rRNA processing"/>
    <property type="evidence" value="ECO:0007669"/>
    <property type="project" value="UniProtKB-KW"/>
</dbReference>
<dbReference type="CDD" id="cd21153">
    <property type="entry name" value="PUA_RlmI"/>
    <property type="match status" value="1"/>
</dbReference>
<reference evidence="10" key="1">
    <citation type="submission" date="2022-10" db="EMBL/GenBank/DDBJ databases">
        <authorList>
            <person name="Yu W.X."/>
        </authorList>
    </citation>
    <scope>NUCLEOTIDE SEQUENCE</scope>
    <source>
        <strain evidence="10">AAT</strain>
    </source>
</reference>
<accession>A0AAE3SEP7</accession>
<dbReference type="AlphaFoldDB" id="A0AAE3SEP7"/>
<evidence type="ECO:0000259" key="9">
    <source>
        <dbReference type="SMART" id="SM00359"/>
    </source>
</evidence>
<evidence type="ECO:0000313" key="11">
    <source>
        <dbReference type="Proteomes" id="UP001209229"/>
    </source>
</evidence>
<dbReference type="Proteomes" id="UP001209229">
    <property type="component" value="Unassembled WGS sequence"/>
</dbReference>
<evidence type="ECO:0000256" key="3">
    <source>
        <dbReference type="ARBA" id="ARBA00022552"/>
    </source>
</evidence>
<dbReference type="Pfam" id="PF17785">
    <property type="entry name" value="PUA_3"/>
    <property type="match status" value="1"/>
</dbReference>
<gene>
    <name evidence="10" type="ORF">OM075_08000</name>
</gene>
<keyword evidence="5" id="KW-0808">Transferase</keyword>
<keyword evidence="6" id="KW-0949">S-adenosyl-L-methionine</keyword>
<dbReference type="GO" id="GO:0032259">
    <property type="term" value="P:methylation"/>
    <property type="evidence" value="ECO:0007669"/>
    <property type="project" value="UniProtKB-KW"/>
</dbReference>
<dbReference type="Gene3D" id="3.40.50.150">
    <property type="entry name" value="Vaccinia Virus protein VP39"/>
    <property type="match status" value="1"/>
</dbReference>
<keyword evidence="3" id="KW-0698">rRNA processing</keyword>
<feature type="domain" description="PUA" evidence="9">
    <location>
        <begin position="4"/>
        <end position="87"/>
    </location>
</feature>
<dbReference type="SUPFAM" id="SSF53335">
    <property type="entry name" value="S-adenosyl-L-methionine-dependent methyltransferases"/>
    <property type="match status" value="1"/>
</dbReference>
<evidence type="ECO:0000256" key="2">
    <source>
        <dbReference type="ARBA" id="ARBA00022490"/>
    </source>
</evidence>